<dbReference type="InterPro" id="IPR043502">
    <property type="entry name" value="DNA/RNA_pol_sf"/>
</dbReference>
<feature type="compositionally biased region" description="Polar residues" evidence="1">
    <location>
        <begin position="490"/>
        <end position="503"/>
    </location>
</feature>
<dbReference type="SUPFAM" id="SSF56672">
    <property type="entry name" value="DNA/RNA polymerases"/>
    <property type="match status" value="1"/>
</dbReference>
<feature type="compositionally biased region" description="Basic and acidic residues" evidence="1">
    <location>
        <begin position="585"/>
        <end position="613"/>
    </location>
</feature>
<dbReference type="CDD" id="cd01650">
    <property type="entry name" value="RT_nLTR_like"/>
    <property type="match status" value="1"/>
</dbReference>
<organism evidence="3 4">
    <name type="scientific">Scophthalmus maximus</name>
    <name type="common">Turbot</name>
    <name type="synonym">Psetta maxima</name>
    <dbReference type="NCBI Taxonomy" id="52904"/>
    <lineage>
        <taxon>Eukaryota</taxon>
        <taxon>Metazoa</taxon>
        <taxon>Chordata</taxon>
        <taxon>Craniata</taxon>
        <taxon>Vertebrata</taxon>
        <taxon>Euteleostomi</taxon>
        <taxon>Actinopterygii</taxon>
        <taxon>Neopterygii</taxon>
        <taxon>Teleostei</taxon>
        <taxon>Neoteleostei</taxon>
        <taxon>Acanthomorphata</taxon>
        <taxon>Carangaria</taxon>
        <taxon>Pleuronectiformes</taxon>
        <taxon>Pleuronectoidei</taxon>
        <taxon>Scophthalmidae</taxon>
        <taxon>Scophthalmus</taxon>
    </lineage>
</organism>
<dbReference type="Pfam" id="PF00078">
    <property type="entry name" value="RVT_1"/>
    <property type="match status" value="1"/>
</dbReference>
<sequence length="899" mass="102648">MTEVLSAPLAEKLNCFFSRFETSPQQHSSATARLPLSPGSCTIPLTVREHDVRRVLLAVNPRKAAGPDGVPGKVLKACAHQLTVIFTRIFNLSLDQAVIPSCLKSATIVPVLKKSPITSLNDYRPVALTPVITKCFERLVLQHIKDYLPPDFDPYQFAYCPNRSTEDAITVALHSVLSHLEQVQSYIRMLFVDYSSAFNTIITDILINKLGCVLSPIIVKFADDTTVVGLISRGDEAVYREEVLKLTSLCSENNLALNTKKTKELIVDFRRHSTDLAPLYINSECVERVHTFRFLSILISTGISWTDNITVAALPEGPQEAQPGLQPAADLLPLVHREPADILHYSMSFNQKFYKLKIGTCIGKKTHLEFRNNEKDYIYIRILSICEHVRSAMSPDISNRSFDLPTNFDTIIFQKKLFPNHTPERLPINSRVVCLLRPGRCSPGLDLVLFMTQQTLRLTFDDELTAQRSIEDAEEVEREHRRRAREALEHTNSGSTLVESSPENGMPTEENMYNRDFKPSSSPSLEEDEGFSDWTQRRERQRQQHLQELSQGGEEDEEENTINKAASVKTVRASVTSSSRLQGLKQEETDRARMEAERRKEHEEEVGKRKEVKVSYTSKVFLHQQPKHSNSNGDATNEEVASHINSKTKRSTRAMEPEEAEAILETEQCLEKIRRGFQVKESQKLEQLKSRREDRHRVGEEYEHQREEEEQQRLAKEELKSQTVLCRNMELNSARDWLQGGRRWMKEDNERRRVDTAERMKSLSTSSVDGDEMFSPFSPQAPTYKITERKESLNHLLKKSNSFKKTQPLILMSKIDDKLEQYAHAVEDVKPGGVMQKKNMWEVIGDASGRPRQRTNKGSATCKKYKFVVTGHGKYEKIPVDKENHWTAVQSTSHKENNT</sequence>
<evidence type="ECO:0000259" key="2">
    <source>
        <dbReference type="Pfam" id="PF00078"/>
    </source>
</evidence>
<dbReference type="InterPro" id="IPR000477">
    <property type="entry name" value="RT_dom"/>
</dbReference>
<dbReference type="Proteomes" id="UP000438429">
    <property type="component" value="Unassembled WGS sequence"/>
</dbReference>
<dbReference type="InterPro" id="IPR006017">
    <property type="entry name" value="Caldesmon"/>
</dbReference>
<feature type="domain" description="Reverse transcriptase" evidence="2">
    <location>
        <begin position="113"/>
        <end position="210"/>
    </location>
</feature>
<dbReference type="GO" id="GO:0017022">
    <property type="term" value="F:myosin binding"/>
    <property type="evidence" value="ECO:0007669"/>
    <property type="project" value="InterPro"/>
</dbReference>
<name>A0A6A4T5Q0_SCOMX</name>
<feature type="region of interest" description="Disordered" evidence="1">
    <location>
        <begin position="755"/>
        <end position="780"/>
    </location>
</feature>
<accession>A0A6A4T5Q0</accession>
<dbReference type="PRINTS" id="PR01076">
    <property type="entry name" value="CALDESMON"/>
</dbReference>
<reference evidence="3 4" key="1">
    <citation type="submission" date="2019-06" db="EMBL/GenBank/DDBJ databases">
        <title>Draft genomes of female and male turbot (Scophthalmus maximus).</title>
        <authorList>
            <person name="Xu H."/>
            <person name="Xu X.-W."/>
            <person name="Shao C."/>
            <person name="Chen S."/>
        </authorList>
    </citation>
    <scope>NUCLEOTIDE SEQUENCE [LARGE SCALE GENOMIC DNA]</scope>
    <source>
        <strain evidence="3">Ysfricsl-2016a</strain>
        <tissue evidence="3">Blood</tissue>
    </source>
</reference>
<dbReference type="EMBL" id="VEVO01000006">
    <property type="protein sequence ID" value="KAF0040455.1"/>
    <property type="molecule type" value="Genomic_DNA"/>
</dbReference>
<dbReference type="GO" id="GO:0003779">
    <property type="term" value="F:actin binding"/>
    <property type="evidence" value="ECO:0007669"/>
    <property type="project" value="InterPro"/>
</dbReference>
<dbReference type="PANTHER" id="PTHR18949:SF1">
    <property type="entry name" value="LYMPHOCYTE-SPECIFIC PROTEIN 1"/>
    <property type="match status" value="1"/>
</dbReference>
<feature type="region of interest" description="Disordered" evidence="1">
    <location>
        <begin position="471"/>
        <end position="659"/>
    </location>
</feature>
<evidence type="ECO:0000256" key="1">
    <source>
        <dbReference type="SAM" id="MobiDB-lite"/>
    </source>
</evidence>
<dbReference type="PANTHER" id="PTHR18949">
    <property type="entry name" value="CALDESMON"/>
    <property type="match status" value="1"/>
</dbReference>
<gene>
    <name evidence="3" type="ORF">F2P81_006353</name>
</gene>
<dbReference type="AlphaFoldDB" id="A0A6A4T5Q0"/>
<proteinExistence type="predicted"/>
<comment type="caution">
    <text evidence="3">The sequence shown here is derived from an EMBL/GenBank/DDBJ whole genome shotgun (WGS) entry which is preliminary data.</text>
</comment>
<protein>
    <recommendedName>
        <fullName evidence="2">Reverse transcriptase domain-containing protein</fullName>
    </recommendedName>
</protein>
<evidence type="ECO:0000313" key="4">
    <source>
        <dbReference type="Proteomes" id="UP000438429"/>
    </source>
</evidence>
<feature type="region of interest" description="Disordered" evidence="1">
    <location>
        <begin position="680"/>
        <end position="714"/>
    </location>
</feature>
<dbReference type="GO" id="GO:0005516">
    <property type="term" value="F:calmodulin binding"/>
    <property type="evidence" value="ECO:0007669"/>
    <property type="project" value="InterPro"/>
</dbReference>
<dbReference type="InterPro" id="IPR006018">
    <property type="entry name" value="Caldesmon_LSP"/>
</dbReference>
<dbReference type="GO" id="GO:0006936">
    <property type="term" value="P:muscle contraction"/>
    <property type="evidence" value="ECO:0007669"/>
    <property type="project" value="InterPro"/>
</dbReference>
<dbReference type="Pfam" id="PF02029">
    <property type="entry name" value="Caldesmon"/>
    <property type="match status" value="1"/>
</dbReference>
<feature type="compositionally biased region" description="Basic and acidic residues" evidence="1">
    <location>
        <begin position="681"/>
        <end position="714"/>
    </location>
</feature>
<evidence type="ECO:0000313" key="3">
    <source>
        <dbReference type="EMBL" id="KAF0040455.1"/>
    </source>
</evidence>